<dbReference type="RefSeq" id="WP_311424922.1">
    <property type="nucleotide sequence ID" value="NZ_JAVREH010000051.1"/>
</dbReference>
<evidence type="ECO:0000313" key="3">
    <source>
        <dbReference type="EMBL" id="MDT0263779.1"/>
    </source>
</evidence>
<dbReference type="Proteomes" id="UP001183176">
    <property type="component" value="Unassembled WGS sequence"/>
</dbReference>
<evidence type="ECO:0000256" key="2">
    <source>
        <dbReference type="SAM" id="Phobius"/>
    </source>
</evidence>
<name>A0ABU2JH14_9ACTN</name>
<keyword evidence="2" id="KW-0472">Membrane</keyword>
<feature type="compositionally biased region" description="Basic and acidic residues" evidence="1">
    <location>
        <begin position="283"/>
        <end position="297"/>
    </location>
</feature>
<keyword evidence="2" id="KW-1133">Transmembrane helix</keyword>
<dbReference type="PANTHER" id="PTHR35007">
    <property type="entry name" value="INTEGRAL MEMBRANE PROTEIN-RELATED"/>
    <property type="match status" value="1"/>
</dbReference>
<sequence>MSELAALLGVGTGLGLSLILRGLRGTPARPDRPPSRSRIHLADRRFLLRLLVSVGAGVLTGAVTGWVVGAVLGAVGVWALPRVLGPDRENTARITRFEAIASWAEMLRDTLSAAAGLEQAILVTAPLTPDAIRDPATAAAARLRAGQRLVPVLRRLGEELADPTADLVLSALVLAAEQRARDLAELLGSLAAAAREHAALRMSIAAGRAQARSEVRITVGVTIAFALGLLLLDRRYLSAYDTPAGQLVLLAAGALFAAGFALTARIARISEPTRFLHANPTGDEARNDVMPEGTRRS</sequence>
<dbReference type="PANTHER" id="PTHR35007:SF3">
    <property type="entry name" value="POSSIBLE CONSERVED ALANINE RICH MEMBRANE PROTEIN"/>
    <property type="match status" value="1"/>
</dbReference>
<evidence type="ECO:0000256" key="1">
    <source>
        <dbReference type="SAM" id="MobiDB-lite"/>
    </source>
</evidence>
<organism evidence="3 4">
    <name type="scientific">Jatrophihabitans lederbergiae</name>
    <dbReference type="NCBI Taxonomy" id="3075547"/>
    <lineage>
        <taxon>Bacteria</taxon>
        <taxon>Bacillati</taxon>
        <taxon>Actinomycetota</taxon>
        <taxon>Actinomycetes</taxon>
        <taxon>Jatrophihabitantales</taxon>
        <taxon>Jatrophihabitantaceae</taxon>
        <taxon>Jatrophihabitans</taxon>
    </lineage>
</organism>
<feature type="region of interest" description="Disordered" evidence="1">
    <location>
        <begin position="277"/>
        <end position="297"/>
    </location>
</feature>
<evidence type="ECO:0000313" key="4">
    <source>
        <dbReference type="Proteomes" id="UP001183176"/>
    </source>
</evidence>
<evidence type="ECO:0008006" key="5">
    <source>
        <dbReference type="Google" id="ProtNLM"/>
    </source>
</evidence>
<dbReference type="EMBL" id="JAVREH010000051">
    <property type="protein sequence ID" value="MDT0263779.1"/>
    <property type="molecule type" value="Genomic_DNA"/>
</dbReference>
<keyword evidence="2" id="KW-0812">Transmembrane</keyword>
<feature type="transmembrane region" description="Helical" evidence="2">
    <location>
        <begin position="46"/>
        <end position="79"/>
    </location>
</feature>
<gene>
    <name evidence="3" type="ORF">RM423_20600</name>
</gene>
<keyword evidence="4" id="KW-1185">Reference proteome</keyword>
<comment type="caution">
    <text evidence="3">The sequence shown here is derived from an EMBL/GenBank/DDBJ whole genome shotgun (WGS) entry which is preliminary data.</text>
</comment>
<proteinExistence type="predicted"/>
<accession>A0ABU2JH14</accession>
<feature type="transmembrane region" description="Helical" evidence="2">
    <location>
        <begin position="244"/>
        <end position="264"/>
    </location>
</feature>
<reference evidence="4" key="1">
    <citation type="submission" date="2023-07" db="EMBL/GenBank/DDBJ databases">
        <title>30 novel species of actinomycetes from the DSMZ collection.</title>
        <authorList>
            <person name="Nouioui I."/>
        </authorList>
    </citation>
    <scope>NUCLEOTIDE SEQUENCE [LARGE SCALE GENOMIC DNA]</scope>
    <source>
        <strain evidence="4">DSM 44399</strain>
    </source>
</reference>
<protein>
    <recommendedName>
        <fullName evidence="5">Pilus assembly protein TadB</fullName>
    </recommendedName>
</protein>
<feature type="transmembrane region" description="Helical" evidence="2">
    <location>
        <begin position="215"/>
        <end position="232"/>
    </location>
</feature>